<dbReference type="Proteomes" id="UP001190825">
    <property type="component" value="Unassembled WGS sequence"/>
</dbReference>
<reference evidence="2" key="1">
    <citation type="journal article" date="2013" name="Genome Biol.">
        <title>Comparative genomics of the core and accessory genomes of 48 Sinorhizobium strains comprising five genospecies.</title>
        <authorList>
            <person name="Sugawara M."/>
            <person name="Epstein B."/>
            <person name="Badgley B.D."/>
            <person name="Unno T."/>
            <person name="Xu L."/>
            <person name="Reese J."/>
            <person name="Gyaneshwar P."/>
            <person name="Denny R."/>
            <person name="Mudge J."/>
            <person name="Bharti A.K."/>
            <person name="Farmer A.D."/>
            <person name="May G.D."/>
            <person name="Woodward J.E."/>
            <person name="Medigue C."/>
            <person name="Vallenet D."/>
            <person name="Lajus A."/>
            <person name="Rouy Z."/>
            <person name="Martinez-Vaz B."/>
            <person name="Tiffin P."/>
            <person name="Young N.D."/>
            <person name="Sadowsky M.J."/>
        </authorList>
    </citation>
    <scope>NUCLEOTIDE SEQUENCE</scope>
    <source>
        <strain evidence="2">M1</strain>
    </source>
</reference>
<gene>
    <name evidence="3" type="ORF">BMJ33_08275</name>
    <name evidence="2" type="ORF">GHJ91_35380</name>
</gene>
<sequence length="94" mass="10459">MNEKGASVRGAPTMRQPASGQGEICTVVHPSREIMETSMADVIRMQDRIVKRPERRPVAKGGAKVLFFTGIRYERLDGRGPQPTAPVDRQAKKR</sequence>
<protein>
    <submittedName>
        <fullName evidence="2">Uncharacterized protein</fullName>
    </submittedName>
</protein>
<comment type="caution">
    <text evidence="2">The sequence shown here is derived from an EMBL/GenBank/DDBJ whole genome shotgun (WGS) entry which is preliminary data.</text>
</comment>
<dbReference type="EMBL" id="NBUC01000059">
    <property type="protein sequence ID" value="PLU05634.1"/>
    <property type="molecule type" value="Genomic_DNA"/>
</dbReference>
<evidence type="ECO:0000313" key="3">
    <source>
        <dbReference type="EMBL" id="PLU05634.1"/>
    </source>
</evidence>
<reference evidence="3 4" key="3">
    <citation type="journal article" date="2018" name="FEMS Microbiol. Ecol.">
        <title>Co-invading symbiotic mutualists of Medicago polymorpha retain high ancestral diversity and contain diverse accessory genomes.</title>
        <authorList>
            <person name="Porter S.S."/>
            <person name="Faber-Hammond J.J."/>
            <person name="Friesen M.L."/>
        </authorList>
    </citation>
    <scope>NUCLEOTIDE SEQUENCE [LARGE SCALE GENOMIC DNA]</scope>
    <source>
        <strain evidence="3 4">Str16</strain>
    </source>
</reference>
<accession>A0A6G1WWM2</accession>
<name>A0A6G1WWM2_9HYPH</name>
<keyword evidence="4" id="KW-1185">Reference proteome</keyword>
<feature type="region of interest" description="Disordered" evidence="1">
    <location>
        <begin position="75"/>
        <end position="94"/>
    </location>
</feature>
<evidence type="ECO:0000313" key="2">
    <source>
        <dbReference type="EMBL" id="MQW74158.1"/>
    </source>
</evidence>
<evidence type="ECO:0000256" key="1">
    <source>
        <dbReference type="SAM" id="MobiDB-lite"/>
    </source>
</evidence>
<reference evidence="3" key="2">
    <citation type="submission" date="2017-04" db="EMBL/GenBank/DDBJ databases">
        <authorList>
            <person name="Porter S."/>
            <person name="Friesen M.L."/>
            <person name="Faber-Hammond J."/>
        </authorList>
    </citation>
    <scope>NUCLEOTIDE SEQUENCE</scope>
    <source>
        <strain evidence="3">Str16</strain>
    </source>
</reference>
<feature type="region of interest" description="Disordered" evidence="1">
    <location>
        <begin position="1"/>
        <end position="23"/>
    </location>
</feature>
<proteinExistence type="predicted"/>
<evidence type="ECO:0000313" key="4">
    <source>
        <dbReference type="Proteomes" id="UP001190825"/>
    </source>
</evidence>
<dbReference type="AlphaFoldDB" id="A0A6G1WWM2"/>
<dbReference type="OMA" id="EICTVVH"/>
<organism evidence="2">
    <name type="scientific">Sinorhizobium medicae</name>
    <dbReference type="NCBI Taxonomy" id="110321"/>
    <lineage>
        <taxon>Bacteria</taxon>
        <taxon>Pseudomonadati</taxon>
        <taxon>Pseudomonadota</taxon>
        <taxon>Alphaproteobacteria</taxon>
        <taxon>Hyphomicrobiales</taxon>
        <taxon>Rhizobiaceae</taxon>
        <taxon>Sinorhizobium/Ensifer group</taxon>
        <taxon>Sinorhizobium</taxon>
    </lineage>
</organism>
<dbReference type="EMBL" id="WISB01000245">
    <property type="protein sequence ID" value="MQW74158.1"/>
    <property type="molecule type" value="Genomic_DNA"/>
</dbReference>